<sequence>MRNPLKSDHLLSMVSAAIIWIIHFLLSYGIVSLACAYGYARSRLLGLNSVMLGIGFTTVVALILLIYTAAINYRKWRHELNLSASDISPSPFIALNSMLLCGLSIIAVLWVALPSLMLPPCAT</sequence>
<evidence type="ECO:0000256" key="1">
    <source>
        <dbReference type="SAM" id="Phobius"/>
    </source>
</evidence>
<feature type="transmembrane region" description="Helical" evidence="1">
    <location>
        <begin position="92"/>
        <end position="113"/>
    </location>
</feature>
<dbReference type="KEGG" id="nwr:E3U44_15275"/>
<dbReference type="EMBL" id="CP038033">
    <property type="protein sequence ID" value="QBQ55719.1"/>
    <property type="molecule type" value="Genomic_DNA"/>
</dbReference>
<evidence type="ECO:0000313" key="2">
    <source>
        <dbReference type="EMBL" id="QBQ55719.1"/>
    </source>
</evidence>
<keyword evidence="1" id="KW-0472">Membrane</keyword>
<dbReference type="RefSeq" id="WP_134358976.1">
    <property type="nucleotide sequence ID" value="NZ_CP038033.1"/>
</dbReference>
<evidence type="ECO:0000313" key="3">
    <source>
        <dbReference type="Proteomes" id="UP000294325"/>
    </source>
</evidence>
<dbReference type="Proteomes" id="UP000294325">
    <property type="component" value="Chromosome"/>
</dbReference>
<proteinExistence type="predicted"/>
<keyword evidence="3" id="KW-1185">Reference proteome</keyword>
<organism evidence="2 3">
    <name type="scientific">Nitrosococcus wardiae</name>
    <dbReference type="NCBI Taxonomy" id="1814290"/>
    <lineage>
        <taxon>Bacteria</taxon>
        <taxon>Pseudomonadati</taxon>
        <taxon>Pseudomonadota</taxon>
        <taxon>Gammaproteobacteria</taxon>
        <taxon>Chromatiales</taxon>
        <taxon>Chromatiaceae</taxon>
        <taxon>Nitrosococcus</taxon>
    </lineage>
</organism>
<dbReference type="AlphaFoldDB" id="A0A4P7C1Z5"/>
<dbReference type="PROSITE" id="PS51257">
    <property type="entry name" value="PROKAR_LIPOPROTEIN"/>
    <property type="match status" value="1"/>
</dbReference>
<keyword evidence="1" id="KW-1133">Transmembrane helix</keyword>
<protein>
    <submittedName>
        <fullName evidence="2">Uncharacterized protein</fullName>
    </submittedName>
</protein>
<feature type="transmembrane region" description="Helical" evidence="1">
    <location>
        <begin position="51"/>
        <end position="71"/>
    </location>
</feature>
<reference evidence="2 3" key="1">
    <citation type="submission" date="2019-03" db="EMBL/GenBank/DDBJ databases">
        <title>The genome sequence of Nitrosococcus wardiae strain D1FHST reveals the archetypal metabolic capacity of ammonia-oxidizing Gammaproteobacteria.</title>
        <authorList>
            <person name="Wang L."/>
            <person name="Lim C.K."/>
            <person name="Hanson T.E."/>
            <person name="Dang H."/>
            <person name="Klotz M.G."/>
        </authorList>
    </citation>
    <scope>NUCLEOTIDE SEQUENCE [LARGE SCALE GENOMIC DNA]</scope>
    <source>
        <strain evidence="2 3">D1FHS</strain>
    </source>
</reference>
<keyword evidence="1" id="KW-0812">Transmembrane</keyword>
<name>A0A4P7C1Z5_9GAMM</name>
<gene>
    <name evidence="2" type="ORF">E3U44_15275</name>
</gene>
<feature type="transmembrane region" description="Helical" evidence="1">
    <location>
        <begin position="12"/>
        <end position="39"/>
    </location>
</feature>
<accession>A0A4P7C1Z5</accession>